<proteinExistence type="inferred from homology"/>
<evidence type="ECO:0000256" key="7">
    <source>
        <dbReference type="ARBA" id="ARBA00047175"/>
    </source>
</evidence>
<dbReference type="GO" id="GO:0047982">
    <property type="term" value="F:homocysteine desulfhydrase activity"/>
    <property type="evidence" value="ECO:0007669"/>
    <property type="project" value="UniProtKB-EC"/>
</dbReference>
<evidence type="ECO:0000256" key="3">
    <source>
        <dbReference type="ARBA" id="ARBA00012222"/>
    </source>
</evidence>
<dbReference type="InterPro" id="IPR015424">
    <property type="entry name" value="PyrdxlP-dep_Trfase"/>
</dbReference>
<keyword evidence="5 11" id="KW-0663">Pyridoxal phosphate</keyword>
<reference evidence="12 13" key="1">
    <citation type="journal article" date="2016" name="Appl. Environ. Microbiol.">
        <title>Function and Phylogeny of Bacterial Butyryl Coenzyme A:Acetate Transferases and Their Diversity in the Proximal Colon of Swine.</title>
        <authorList>
            <person name="Trachsel J."/>
            <person name="Bayles D.O."/>
            <person name="Looft T."/>
            <person name="Levine U.Y."/>
            <person name="Allen H.K."/>
        </authorList>
    </citation>
    <scope>NUCLEOTIDE SEQUENCE [LARGE SCALE GENOMIC DNA]</scope>
    <source>
        <strain evidence="12 13">35-6-1</strain>
    </source>
</reference>
<evidence type="ECO:0000256" key="2">
    <source>
        <dbReference type="ARBA" id="ARBA00008667"/>
    </source>
</evidence>
<keyword evidence="6" id="KW-0456">Lyase</keyword>
<sequence>MNSKDELKKMHFETKAIHGGYEKNKYGALATPIYQTSTFIFDNAEQGGRRFALEEDGYIYSRLGNPTNAQVEEKVALLEEGEACVSAASGMGAITSSIWPFIKCGDHMIAAKTLYGCTFAFLEHSVSKMGVEVDFVDITNVDNILNLMKENTKIIYLETPANPNMDICDIEEVSKRVHEKNKDCLVIVDNTYCTPYIQRPLTLGADIVVHSATKYLNGHGDVIAGFAIGRKELIDQVRLVGIKDCTGAVLAPFNAYLILRGMKTLQIRMDKHCSNAMKVAEFLEKNPKVKSIQYPGLKSFKYYDIAKKQMALPGAMIAFEIEGGKEAGAKLMNSVKLCTLAVSLGDAETLIQHPASMTHSPYTAEERAAAGISEGLIRLSVGLENAEDIIEDLKQALDQI</sequence>
<comment type="cofactor">
    <cofactor evidence="1 11">
        <name>pyridoxal 5'-phosphate</name>
        <dbReference type="ChEBI" id="CHEBI:597326"/>
    </cofactor>
</comment>
<evidence type="ECO:0000256" key="5">
    <source>
        <dbReference type="ARBA" id="ARBA00022898"/>
    </source>
</evidence>
<gene>
    <name evidence="12" type="ORF">BIV18_08535</name>
</gene>
<protein>
    <recommendedName>
        <fullName evidence="4">L-methionine gamma-lyase</fullName>
        <ecNumber evidence="3">4.4.1.11</ecNumber>
        <ecNumber evidence="7">4.4.1.2</ecNumber>
    </recommendedName>
    <alternativeName>
        <fullName evidence="8">Homocysteine desulfhydrase</fullName>
    </alternativeName>
</protein>
<dbReference type="GO" id="GO:0019346">
    <property type="term" value="P:transsulfuration"/>
    <property type="evidence" value="ECO:0007669"/>
    <property type="project" value="InterPro"/>
</dbReference>
<comment type="similarity">
    <text evidence="2">Belongs to the trans-sulfuration enzymes family. L-methionine gamma-lyase subfamily.</text>
</comment>
<comment type="catalytic activity">
    <reaction evidence="9">
        <text>L-homocysteine + H2O = 2-oxobutanoate + hydrogen sulfide + NH4(+) + H(+)</text>
        <dbReference type="Rhea" id="RHEA:14501"/>
        <dbReference type="ChEBI" id="CHEBI:15377"/>
        <dbReference type="ChEBI" id="CHEBI:15378"/>
        <dbReference type="ChEBI" id="CHEBI:16763"/>
        <dbReference type="ChEBI" id="CHEBI:28938"/>
        <dbReference type="ChEBI" id="CHEBI:29919"/>
        <dbReference type="ChEBI" id="CHEBI:58199"/>
        <dbReference type="EC" id="4.4.1.2"/>
    </reaction>
    <physiologicalReaction direction="left-to-right" evidence="9">
        <dbReference type="Rhea" id="RHEA:14502"/>
    </physiologicalReaction>
</comment>
<dbReference type="PANTHER" id="PTHR11808">
    <property type="entry name" value="TRANS-SULFURATION ENZYME FAMILY MEMBER"/>
    <property type="match status" value="1"/>
</dbReference>
<dbReference type="PIRSF" id="PIRSF001434">
    <property type="entry name" value="CGS"/>
    <property type="match status" value="1"/>
</dbReference>
<dbReference type="InterPro" id="IPR054542">
    <property type="entry name" value="Cys_met_metab_PP"/>
</dbReference>
<dbReference type="Gene3D" id="3.40.640.10">
    <property type="entry name" value="Type I PLP-dependent aspartate aminotransferase-like (Major domain)"/>
    <property type="match status" value="1"/>
</dbReference>
<evidence type="ECO:0000256" key="11">
    <source>
        <dbReference type="RuleBase" id="RU362118"/>
    </source>
</evidence>
<dbReference type="GO" id="GO:0030170">
    <property type="term" value="F:pyridoxal phosphate binding"/>
    <property type="evidence" value="ECO:0007669"/>
    <property type="project" value="InterPro"/>
</dbReference>
<dbReference type="EC" id="4.4.1.11" evidence="3"/>
<dbReference type="FunFam" id="3.90.1150.10:FF:000008">
    <property type="entry name" value="Cystathionine gamma-synthase"/>
    <property type="match status" value="1"/>
</dbReference>
<dbReference type="GO" id="GO:0018826">
    <property type="term" value="F:methionine gamma-lyase activity"/>
    <property type="evidence" value="ECO:0007669"/>
    <property type="project" value="UniProtKB-EC"/>
</dbReference>
<dbReference type="eggNOG" id="COG0626">
    <property type="taxonomic scope" value="Bacteria"/>
</dbReference>
<dbReference type="SUPFAM" id="SSF53383">
    <property type="entry name" value="PLP-dependent transferases"/>
    <property type="match status" value="1"/>
</dbReference>
<evidence type="ECO:0000256" key="6">
    <source>
        <dbReference type="ARBA" id="ARBA00023239"/>
    </source>
</evidence>
<evidence type="ECO:0000256" key="4">
    <source>
        <dbReference type="ARBA" id="ARBA00019040"/>
    </source>
</evidence>
<name>A0A1U7M1N8_9FIRM</name>
<evidence type="ECO:0000313" key="12">
    <source>
        <dbReference type="EMBL" id="OLR65553.1"/>
    </source>
</evidence>
<dbReference type="RefSeq" id="WP_075660184.1">
    <property type="nucleotide sequence ID" value="NZ_JABDSR010000006.1"/>
</dbReference>
<dbReference type="Proteomes" id="UP000187166">
    <property type="component" value="Unassembled WGS sequence"/>
</dbReference>
<organism evidence="12 13">
    <name type="scientific">Peptoniphilus porci</name>
    <dbReference type="NCBI Taxonomy" id="2652280"/>
    <lineage>
        <taxon>Bacteria</taxon>
        <taxon>Bacillati</taxon>
        <taxon>Bacillota</taxon>
        <taxon>Tissierellia</taxon>
        <taxon>Tissierellales</taxon>
        <taxon>Peptoniphilaceae</taxon>
        <taxon>Peptoniphilus</taxon>
    </lineage>
</organism>
<dbReference type="AlphaFoldDB" id="A0A1U7M1N8"/>
<dbReference type="PANTHER" id="PTHR11808:SF80">
    <property type="entry name" value="CYSTATHIONINE GAMMA-LYASE"/>
    <property type="match status" value="1"/>
</dbReference>
<evidence type="ECO:0000256" key="9">
    <source>
        <dbReference type="ARBA" id="ARBA00048780"/>
    </source>
</evidence>
<dbReference type="InterPro" id="IPR015422">
    <property type="entry name" value="PyrdxlP-dep_Trfase_small"/>
</dbReference>
<dbReference type="NCBIfam" id="NF004876">
    <property type="entry name" value="PRK06234.1"/>
    <property type="match status" value="1"/>
</dbReference>
<accession>A0A1U7M1N8</accession>
<dbReference type="Gene3D" id="3.90.1150.10">
    <property type="entry name" value="Aspartate Aminotransferase, domain 1"/>
    <property type="match status" value="1"/>
</dbReference>
<evidence type="ECO:0000256" key="10">
    <source>
        <dbReference type="ARBA" id="ARBA00052699"/>
    </source>
</evidence>
<dbReference type="Pfam" id="PF01053">
    <property type="entry name" value="Cys_Met_Meta_PP"/>
    <property type="match status" value="1"/>
</dbReference>
<keyword evidence="13" id="KW-1185">Reference proteome</keyword>
<dbReference type="NCBIfam" id="TIGR01328">
    <property type="entry name" value="met_gam_lyase"/>
    <property type="match status" value="1"/>
</dbReference>
<dbReference type="GO" id="GO:0005737">
    <property type="term" value="C:cytoplasm"/>
    <property type="evidence" value="ECO:0007669"/>
    <property type="project" value="TreeGrafter"/>
</dbReference>
<dbReference type="EMBL" id="MJIH01000001">
    <property type="protein sequence ID" value="OLR65553.1"/>
    <property type="molecule type" value="Genomic_DNA"/>
</dbReference>
<accession>A0A848RII6</accession>
<comment type="caution">
    <text evidence="12">The sequence shown here is derived from an EMBL/GenBank/DDBJ whole genome shotgun (WGS) entry which is preliminary data.</text>
</comment>
<evidence type="ECO:0000256" key="1">
    <source>
        <dbReference type="ARBA" id="ARBA00001933"/>
    </source>
</evidence>
<dbReference type="EC" id="4.4.1.2" evidence="7"/>
<comment type="catalytic activity">
    <reaction evidence="10">
        <text>L-methionine + H2O = methanethiol + 2-oxobutanoate + NH4(+)</text>
        <dbReference type="Rhea" id="RHEA:23800"/>
        <dbReference type="ChEBI" id="CHEBI:15377"/>
        <dbReference type="ChEBI" id="CHEBI:16007"/>
        <dbReference type="ChEBI" id="CHEBI:16763"/>
        <dbReference type="ChEBI" id="CHEBI:28938"/>
        <dbReference type="ChEBI" id="CHEBI:57844"/>
        <dbReference type="EC" id="4.4.1.11"/>
    </reaction>
    <physiologicalReaction direction="left-to-right" evidence="10">
        <dbReference type="Rhea" id="RHEA:23801"/>
    </physiologicalReaction>
</comment>
<dbReference type="InterPro" id="IPR015421">
    <property type="entry name" value="PyrdxlP-dep_Trfase_major"/>
</dbReference>
<dbReference type="FunFam" id="3.40.640.10:FF:000046">
    <property type="entry name" value="Cystathionine gamma-lyase"/>
    <property type="match status" value="1"/>
</dbReference>
<evidence type="ECO:0000313" key="13">
    <source>
        <dbReference type="Proteomes" id="UP000187166"/>
    </source>
</evidence>
<dbReference type="STRING" id="1465756.BIV18_08535"/>
<dbReference type="InterPro" id="IPR006237">
    <property type="entry name" value="L-Met_gamma_lys"/>
</dbReference>
<dbReference type="InterPro" id="IPR000277">
    <property type="entry name" value="Cys/Met-Metab_PyrdxlP-dep_enz"/>
</dbReference>
<dbReference type="PROSITE" id="PS00868">
    <property type="entry name" value="CYS_MET_METAB_PP"/>
    <property type="match status" value="1"/>
</dbReference>
<evidence type="ECO:0000256" key="8">
    <source>
        <dbReference type="ARBA" id="ARBA00047199"/>
    </source>
</evidence>
<dbReference type="CDD" id="cd00614">
    <property type="entry name" value="CGS_like"/>
    <property type="match status" value="1"/>
</dbReference>